<sequence length="315" mass="35276">MASAESPKLTSASFDLLKKDGLPDNVLDQLDRFKNRKFRTKEKFLKKIEGAIGAEATARYQKFLLKRTLKKPEFIGFGNYRELAKSEFFWTSVGVTLKFSLSVVVFEILLGLFLALLLEEKMKGLRLFRTIFLLPIMIAPVVVGLIWRFLYDPSFGMINYFLSFLGIAPQTWLSDPSLALPAVVLADIWQWTPFVFLLLLAGLQGIPRSLLEAGEVDGTNYLQNLVYIKLPQIKSIIGITAILRLIDSFRSLVVMFVMTEGGPGMSTEVLSLHLYKTAFTSQRLGLASAIAVVLIAIILSLAAVLMWSMRSPQEV</sequence>
<dbReference type="InterPro" id="IPR035906">
    <property type="entry name" value="MetI-like_sf"/>
</dbReference>
<keyword evidence="5 7" id="KW-1133">Transmembrane helix</keyword>
<evidence type="ECO:0000313" key="9">
    <source>
        <dbReference type="EMBL" id="PID58144.1"/>
    </source>
</evidence>
<comment type="similarity">
    <text evidence="7">Belongs to the binding-protein-dependent transport system permease family.</text>
</comment>
<evidence type="ECO:0000256" key="6">
    <source>
        <dbReference type="ARBA" id="ARBA00023136"/>
    </source>
</evidence>
<dbReference type="PANTHER" id="PTHR30193">
    <property type="entry name" value="ABC TRANSPORTER PERMEASE PROTEIN"/>
    <property type="match status" value="1"/>
</dbReference>
<dbReference type="PROSITE" id="PS50928">
    <property type="entry name" value="ABC_TM1"/>
    <property type="match status" value="1"/>
</dbReference>
<proteinExistence type="inferred from homology"/>
<dbReference type="AlphaFoldDB" id="A0A2G6E7X1"/>
<dbReference type="Pfam" id="PF00528">
    <property type="entry name" value="BPD_transp_1"/>
    <property type="match status" value="1"/>
</dbReference>
<comment type="subcellular location">
    <subcellularLocation>
        <location evidence="1 7">Cell membrane</location>
        <topology evidence="1 7">Multi-pass membrane protein</topology>
    </subcellularLocation>
</comment>
<evidence type="ECO:0000256" key="2">
    <source>
        <dbReference type="ARBA" id="ARBA00022448"/>
    </source>
</evidence>
<dbReference type="CDD" id="cd06261">
    <property type="entry name" value="TM_PBP2"/>
    <property type="match status" value="1"/>
</dbReference>
<feature type="transmembrane region" description="Helical" evidence="7">
    <location>
        <begin position="178"/>
        <end position="201"/>
    </location>
</feature>
<evidence type="ECO:0000313" key="10">
    <source>
        <dbReference type="Proteomes" id="UP000229740"/>
    </source>
</evidence>
<dbReference type="Proteomes" id="UP000229740">
    <property type="component" value="Unassembled WGS sequence"/>
</dbReference>
<dbReference type="GO" id="GO:0005886">
    <property type="term" value="C:plasma membrane"/>
    <property type="evidence" value="ECO:0007669"/>
    <property type="project" value="UniProtKB-SubCell"/>
</dbReference>
<dbReference type="InterPro" id="IPR051393">
    <property type="entry name" value="ABC_transporter_permease"/>
</dbReference>
<accession>A0A2G6E7X1</accession>
<organism evidence="9 10">
    <name type="scientific">candidate division KSB3 bacterium</name>
    <dbReference type="NCBI Taxonomy" id="2044937"/>
    <lineage>
        <taxon>Bacteria</taxon>
        <taxon>candidate division KSB3</taxon>
    </lineage>
</organism>
<evidence type="ECO:0000256" key="3">
    <source>
        <dbReference type="ARBA" id="ARBA00022475"/>
    </source>
</evidence>
<keyword evidence="3" id="KW-1003">Cell membrane</keyword>
<dbReference type="GO" id="GO:0055085">
    <property type="term" value="P:transmembrane transport"/>
    <property type="evidence" value="ECO:0007669"/>
    <property type="project" value="InterPro"/>
</dbReference>
<evidence type="ECO:0000256" key="5">
    <source>
        <dbReference type="ARBA" id="ARBA00022989"/>
    </source>
</evidence>
<dbReference type="EMBL" id="PDPS01000024">
    <property type="protein sequence ID" value="PID58144.1"/>
    <property type="molecule type" value="Genomic_DNA"/>
</dbReference>
<evidence type="ECO:0000256" key="1">
    <source>
        <dbReference type="ARBA" id="ARBA00004651"/>
    </source>
</evidence>
<feature type="transmembrane region" description="Helical" evidence="7">
    <location>
        <begin position="284"/>
        <end position="307"/>
    </location>
</feature>
<evidence type="ECO:0000259" key="8">
    <source>
        <dbReference type="PROSITE" id="PS50928"/>
    </source>
</evidence>
<dbReference type="PANTHER" id="PTHR30193:SF37">
    <property type="entry name" value="INNER MEMBRANE ABC TRANSPORTER PERMEASE PROTEIN YCJO"/>
    <property type="match status" value="1"/>
</dbReference>
<feature type="transmembrane region" description="Helical" evidence="7">
    <location>
        <begin position="99"/>
        <end position="118"/>
    </location>
</feature>
<dbReference type="InterPro" id="IPR000515">
    <property type="entry name" value="MetI-like"/>
</dbReference>
<feature type="transmembrane region" description="Helical" evidence="7">
    <location>
        <begin position="130"/>
        <end position="150"/>
    </location>
</feature>
<protein>
    <submittedName>
        <fullName evidence="9">Sugar ABC transporter permease</fullName>
    </submittedName>
</protein>
<evidence type="ECO:0000256" key="4">
    <source>
        <dbReference type="ARBA" id="ARBA00022692"/>
    </source>
</evidence>
<keyword evidence="6 7" id="KW-0472">Membrane</keyword>
<comment type="caution">
    <text evidence="9">The sequence shown here is derived from an EMBL/GenBank/DDBJ whole genome shotgun (WGS) entry which is preliminary data.</text>
</comment>
<dbReference type="SUPFAM" id="SSF161098">
    <property type="entry name" value="MetI-like"/>
    <property type="match status" value="1"/>
</dbReference>
<dbReference type="Gene3D" id="1.10.3720.10">
    <property type="entry name" value="MetI-like"/>
    <property type="match status" value="1"/>
</dbReference>
<keyword evidence="4 7" id="KW-0812">Transmembrane</keyword>
<name>A0A2G6E7X1_9BACT</name>
<reference evidence="9 10" key="1">
    <citation type="submission" date="2017-10" db="EMBL/GenBank/DDBJ databases">
        <title>Novel microbial diversity and functional potential in the marine mammal oral microbiome.</title>
        <authorList>
            <person name="Dudek N.K."/>
            <person name="Sun C.L."/>
            <person name="Burstein D."/>
            <person name="Kantor R.S."/>
            <person name="Aliaga Goltsman D.S."/>
            <person name="Bik E.M."/>
            <person name="Thomas B.C."/>
            <person name="Banfield J.F."/>
            <person name="Relman D.A."/>
        </authorList>
    </citation>
    <scope>NUCLEOTIDE SEQUENCE [LARGE SCALE GENOMIC DNA]</scope>
    <source>
        <strain evidence="9">DOLZORAL124_49_17</strain>
    </source>
</reference>
<feature type="domain" description="ABC transmembrane type-1" evidence="8">
    <location>
        <begin position="93"/>
        <end position="305"/>
    </location>
</feature>
<evidence type="ECO:0000256" key="7">
    <source>
        <dbReference type="RuleBase" id="RU363032"/>
    </source>
</evidence>
<gene>
    <name evidence="9" type="ORF">CSB45_05195</name>
</gene>
<keyword evidence="2 7" id="KW-0813">Transport</keyword>